<accession>A0A3G1DGH1</accession>
<keyword evidence="1" id="KW-0614">Plasmid</keyword>
<dbReference type="RefSeq" id="WP_023662165.1">
    <property type="nucleotide sequence ID" value="NZ_KU254577.1"/>
</dbReference>
<organism evidence="1">
    <name type="scientific">Pseudomonas aeruginosa</name>
    <dbReference type="NCBI Taxonomy" id="287"/>
    <lineage>
        <taxon>Bacteria</taxon>
        <taxon>Pseudomonadati</taxon>
        <taxon>Pseudomonadota</taxon>
        <taxon>Gammaproteobacteria</taxon>
        <taxon>Pseudomonadales</taxon>
        <taxon>Pseudomonadaceae</taxon>
        <taxon>Pseudomonas</taxon>
    </lineage>
</organism>
<sequence>MNQLPVSELTWPQQVALNDYTLFAQRLPIEGADKAEHWLERKRKDFLACIMHINEQASYTAFLARLIKETPSPAARAAKLASRQ</sequence>
<geneLocation type="plasmid" evidence="1">
    <name>pHN39-SIM</name>
</geneLocation>
<dbReference type="EMBL" id="KU254577">
    <property type="protein sequence ID" value="AMP35747.1"/>
    <property type="molecule type" value="Genomic_DNA"/>
</dbReference>
<protein>
    <submittedName>
        <fullName evidence="1">Uncharacterized protein</fullName>
    </submittedName>
</protein>
<evidence type="ECO:0000313" key="1">
    <source>
        <dbReference type="EMBL" id="AMP35747.1"/>
    </source>
</evidence>
<reference evidence="1" key="1">
    <citation type="submission" date="2015-12" db="EMBL/GenBank/DDBJ databases">
        <title>The first report of fully sequenced SIM-encoding plasmid pHN39-SIM.</title>
        <authorList>
            <person name="Sun F."/>
            <person name="Zhou D."/>
            <person name="Wang Q."/>
            <person name="Feng J."/>
            <person name="Feng W."/>
            <person name="Luo W."/>
            <person name="Zhang D."/>
            <person name="Chen Y."/>
            <person name="Qiu X."/>
            <person name="Yin Z."/>
            <person name="Chen W."/>
            <person name="Xia P."/>
        </authorList>
    </citation>
    <scope>NUCLEOTIDE SEQUENCE</scope>
    <source>
        <strain evidence="1">HN39</strain>
        <plasmid evidence="1">pHN39-SIM</plasmid>
    </source>
</reference>
<dbReference type="AlphaFoldDB" id="A0A3G1DGH1"/>
<name>A0A3G1DGH1_PSEAI</name>
<proteinExistence type="predicted"/>